<evidence type="ECO:0008006" key="4">
    <source>
        <dbReference type="Google" id="ProtNLM"/>
    </source>
</evidence>
<name>A0A484AUT5_DRONA</name>
<evidence type="ECO:0000313" key="3">
    <source>
        <dbReference type="Proteomes" id="UP000295192"/>
    </source>
</evidence>
<evidence type="ECO:0000313" key="2">
    <source>
        <dbReference type="EMBL" id="TDG39802.1"/>
    </source>
</evidence>
<dbReference type="OrthoDB" id="9872501at2759"/>
<evidence type="ECO:0000256" key="1">
    <source>
        <dbReference type="SAM" id="SignalP"/>
    </source>
</evidence>
<feature type="signal peptide" evidence="1">
    <location>
        <begin position="1"/>
        <end position="24"/>
    </location>
</feature>
<keyword evidence="3" id="KW-1185">Reference proteome</keyword>
<proteinExistence type="predicted"/>
<accession>A0A484AUT5</accession>
<comment type="caution">
    <text evidence="2">The sequence shown here is derived from an EMBL/GenBank/DDBJ whole genome shotgun (WGS) entry which is preliminary data.</text>
</comment>
<reference evidence="2 3" key="1">
    <citation type="journal article" date="2019" name="J. Hered.">
        <title>An Improved Genome Assembly for Drosophila navojoa, the Basal Species in the mojavensis Cluster.</title>
        <authorList>
            <person name="Vanderlinde T."/>
            <person name="Dupim E.G."/>
            <person name="Nazario-Yepiz N.O."/>
            <person name="Carvalho A.B."/>
        </authorList>
    </citation>
    <scope>NUCLEOTIDE SEQUENCE [LARGE SCALE GENOMIC DNA]</scope>
    <source>
        <strain evidence="2">Navoj_Jal97</strain>
        <tissue evidence="2">Whole organism</tissue>
    </source>
</reference>
<dbReference type="EMBL" id="LSRL02000805">
    <property type="protein sequence ID" value="TDG39802.1"/>
    <property type="molecule type" value="Genomic_DNA"/>
</dbReference>
<dbReference type="AlphaFoldDB" id="A0A484AUT5"/>
<dbReference type="Proteomes" id="UP000295192">
    <property type="component" value="Unassembled WGS sequence"/>
</dbReference>
<feature type="chain" id="PRO_5019785494" description="Secreted protein" evidence="1">
    <location>
        <begin position="25"/>
        <end position="96"/>
    </location>
</feature>
<gene>
    <name evidence="2" type="ORF">AWZ03_013773</name>
</gene>
<keyword evidence="1" id="KW-0732">Signal</keyword>
<sequence length="96" mass="10702">MRPVLGQVLMLMLVLLQDFVQLSAEIAHTPLASNRISQVSYVPPPSRCPQRLAFDKILGSIDDVEDLYVDVPIHIALVQRQKKRPTAVAALHVAYD</sequence>
<protein>
    <recommendedName>
        <fullName evidence="4">Secreted protein</fullName>
    </recommendedName>
</protein>
<organism evidence="2 3">
    <name type="scientific">Drosophila navojoa</name>
    <name type="common">Fruit fly</name>
    <dbReference type="NCBI Taxonomy" id="7232"/>
    <lineage>
        <taxon>Eukaryota</taxon>
        <taxon>Metazoa</taxon>
        <taxon>Ecdysozoa</taxon>
        <taxon>Arthropoda</taxon>
        <taxon>Hexapoda</taxon>
        <taxon>Insecta</taxon>
        <taxon>Pterygota</taxon>
        <taxon>Neoptera</taxon>
        <taxon>Endopterygota</taxon>
        <taxon>Diptera</taxon>
        <taxon>Brachycera</taxon>
        <taxon>Muscomorpha</taxon>
        <taxon>Ephydroidea</taxon>
        <taxon>Drosophilidae</taxon>
        <taxon>Drosophila</taxon>
    </lineage>
</organism>